<dbReference type="Pfam" id="PF02770">
    <property type="entry name" value="Acyl-CoA_dh_M"/>
    <property type="match status" value="1"/>
</dbReference>
<feature type="domain" description="Acyl-CoA oxidase/dehydrogenase middle" evidence="9">
    <location>
        <begin position="136"/>
        <end position="238"/>
    </location>
</feature>
<sequence length="412" mass="46341">MYSFSDTSLQLQDRLVRFMDDYIYPNERAHAEQLDHADNRFAPLPLIDQLKDKAKQAGLWNLFVTPELSHFADHPGLSHFDYAPLAEIMGRVLWSPEVFNCNAPDTGNMEVLMKYGNADQQATWLTPLLNGDIRSCYCMTEPDTACSDATNVQLQIRRDGDEWVLNGRKWFITNAFHERSKILIVMGKSDPDNPNRHQQQSQVLVPKETPGVELVRPLSTLGYDDAPLGHAEVHFNNVRVPLGNMLLGEGRGFEIAQGRLGPGRIHHCMRLIGVAQRSLELACQRAESRATFGRPLSQHQSVREDIARCFSEIEMARLLLLKTCRQMDQHGTQGALDLIAASKTTVPRLVQNIIDRCMQIHGAGGLTADYCMAEGFNYARWCRLADGPDQVHEMTLGKTIIRRYADQNGAAS</sequence>
<organism evidence="11 12">
    <name type="scientific">Alloalcanivorax xenomutans</name>
    <dbReference type="NCBI Taxonomy" id="1094342"/>
    <lineage>
        <taxon>Bacteria</taxon>
        <taxon>Pseudomonadati</taxon>
        <taxon>Pseudomonadota</taxon>
        <taxon>Gammaproteobacteria</taxon>
        <taxon>Oceanospirillales</taxon>
        <taxon>Alcanivoracaceae</taxon>
        <taxon>Alloalcanivorax</taxon>
    </lineage>
</organism>
<evidence type="ECO:0000256" key="1">
    <source>
        <dbReference type="ARBA" id="ARBA00001974"/>
    </source>
</evidence>
<dbReference type="GO" id="GO:0050660">
    <property type="term" value="F:flavin adenine dinucleotide binding"/>
    <property type="evidence" value="ECO:0007669"/>
    <property type="project" value="InterPro"/>
</dbReference>
<dbReference type="InterPro" id="IPR006091">
    <property type="entry name" value="Acyl-CoA_Oxase/DH_mid-dom"/>
</dbReference>
<evidence type="ECO:0000256" key="3">
    <source>
        <dbReference type="ARBA" id="ARBA00011738"/>
    </source>
</evidence>
<dbReference type="Gene3D" id="1.20.140.10">
    <property type="entry name" value="Butyryl-CoA Dehydrogenase, subunit A, domain 3"/>
    <property type="match status" value="1"/>
</dbReference>
<dbReference type="AlphaFoldDB" id="A0A9Q3W460"/>
<evidence type="ECO:0000259" key="9">
    <source>
        <dbReference type="Pfam" id="PF02770"/>
    </source>
</evidence>
<feature type="domain" description="Acyl-CoA dehydrogenase/oxidase C-terminal" evidence="8">
    <location>
        <begin position="250"/>
        <end position="400"/>
    </location>
</feature>
<dbReference type="Gene3D" id="2.40.110.10">
    <property type="entry name" value="Butyryl-CoA Dehydrogenase, subunit A, domain 2"/>
    <property type="match status" value="1"/>
</dbReference>
<dbReference type="InterPro" id="IPR009075">
    <property type="entry name" value="AcylCo_DH/oxidase_C"/>
</dbReference>
<dbReference type="InterPro" id="IPR046373">
    <property type="entry name" value="Acyl-CoA_Oxase/DH_mid-dom_sf"/>
</dbReference>
<protein>
    <submittedName>
        <fullName evidence="11">Acyl-CoA dehydrogenase family protein</fullName>
    </submittedName>
</protein>
<comment type="similarity">
    <text evidence="2 7">Belongs to the acyl-CoA dehydrogenase family.</text>
</comment>
<keyword evidence="4 7" id="KW-0285">Flavoprotein</keyword>
<evidence type="ECO:0000259" key="10">
    <source>
        <dbReference type="Pfam" id="PF02771"/>
    </source>
</evidence>
<dbReference type="InterPro" id="IPR013786">
    <property type="entry name" value="AcylCoA_DH/ox_N"/>
</dbReference>
<evidence type="ECO:0000259" key="8">
    <source>
        <dbReference type="Pfam" id="PF00441"/>
    </source>
</evidence>
<dbReference type="EMBL" id="JAJVKT010000006">
    <property type="protein sequence ID" value="MCE7508266.1"/>
    <property type="molecule type" value="Genomic_DNA"/>
</dbReference>
<dbReference type="GO" id="GO:0005737">
    <property type="term" value="C:cytoplasm"/>
    <property type="evidence" value="ECO:0007669"/>
    <property type="project" value="TreeGrafter"/>
</dbReference>
<keyword evidence="5 7" id="KW-0274">FAD</keyword>
<keyword evidence="12" id="KW-1185">Reference proteome</keyword>
<dbReference type="PANTHER" id="PTHR48083">
    <property type="entry name" value="MEDIUM-CHAIN SPECIFIC ACYL-COA DEHYDROGENASE, MITOCHONDRIAL-RELATED"/>
    <property type="match status" value="1"/>
</dbReference>
<accession>A0A9Q3W460</accession>
<dbReference type="GO" id="GO:0033539">
    <property type="term" value="P:fatty acid beta-oxidation using acyl-CoA dehydrogenase"/>
    <property type="evidence" value="ECO:0007669"/>
    <property type="project" value="TreeGrafter"/>
</dbReference>
<dbReference type="Proteomes" id="UP001107961">
    <property type="component" value="Unassembled WGS sequence"/>
</dbReference>
<evidence type="ECO:0000256" key="4">
    <source>
        <dbReference type="ARBA" id="ARBA00022630"/>
    </source>
</evidence>
<proteinExistence type="inferred from homology"/>
<evidence type="ECO:0000256" key="6">
    <source>
        <dbReference type="ARBA" id="ARBA00023002"/>
    </source>
</evidence>
<dbReference type="FunFam" id="2.40.110.10:FF:000002">
    <property type="entry name" value="Acyl-CoA dehydrogenase fadE12"/>
    <property type="match status" value="1"/>
</dbReference>
<dbReference type="PANTHER" id="PTHR48083:SF13">
    <property type="entry name" value="ACYL-COA DEHYDROGENASE FAMILY MEMBER 11"/>
    <property type="match status" value="1"/>
</dbReference>
<evidence type="ECO:0000256" key="7">
    <source>
        <dbReference type="RuleBase" id="RU362125"/>
    </source>
</evidence>
<dbReference type="Pfam" id="PF02771">
    <property type="entry name" value="Acyl-CoA_dh_N"/>
    <property type="match status" value="1"/>
</dbReference>
<dbReference type="Pfam" id="PF00441">
    <property type="entry name" value="Acyl-CoA_dh_1"/>
    <property type="match status" value="1"/>
</dbReference>
<dbReference type="InterPro" id="IPR009100">
    <property type="entry name" value="AcylCoA_DH/oxidase_NM_dom_sf"/>
</dbReference>
<keyword evidence="6 7" id="KW-0560">Oxidoreductase</keyword>
<comment type="cofactor">
    <cofactor evidence="1 7">
        <name>FAD</name>
        <dbReference type="ChEBI" id="CHEBI:57692"/>
    </cofactor>
</comment>
<evidence type="ECO:0000313" key="12">
    <source>
        <dbReference type="Proteomes" id="UP001107961"/>
    </source>
</evidence>
<reference evidence="11" key="1">
    <citation type="submission" date="2022-01" db="EMBL/GenBank/DDBJ databases">
        <authorList>
            <person name="Karlyshev A.V."/>
            <person name="Jaspars M."/>
        </authorList>
    </citation>
    <scope>NUCLEOTIDE SEQUENCE</scope>
    <source>
        <strain evidence="11">AGSA3-2</strain>
    </source>
</reference>
<dbReference type="GeneID" id="94688426"/>
<dbReference type="InterPro" id="IPR050741">
    <property type="entry name" value="Acyl-CoA_dehydrogenase"/>
</dbReference>
<dbReference type="SUPFAM" id="SSF56645">
    <property type="entry name" value="Acyl-CoA dehydrogenase NM domain-like"/>
    <property type="match status" value="1"/>
</dbReference>
<evidence type="ECO:0000256" key="5">
    <source>
        <dbReference type="ARBA" id="ARBA00022827"/>
    </source>
</evidence>
<dbReference type="InterPro" id="IPR036250">
    <property type="entry name" value="AcylCo_DH-like_C"/>
</dbReference>
<dbReference type="Gene3D" id="1.10.540.10">
    <property type="entry name" value="Acyl-CoA dehydrogenase/oxidase, N-terminal domain"/>
    <property type="match status" value="1"/>
</dbReference>
<dbReference type="SUPFAM" id="SSF47203">
    <property type="entry name" value="Acyl-CoA dehydrogenase C-terminal domain-like"/>
    <property type="match status" value="1"/>
</dbReference>
<dbReference type="GO" id="GO:0003995">
    <property type="term" value="F:acyl-CoA dehydrogenase activity"/>
    <property type="evidence" value="ECO:0007669"/>
    <property type="project" value="TreeGrafter"/>
</dbReference>
<name>A0A9Q3W460_9GAMM</name>
<comment type="subunit">
    <text evidence="3">Homodimer.</text>
</comment>
<evidence type="ECO:0000313" key="11">
    <source>
        <dbReference type="EMBL" id="MCE7508266.1"/>
    </source>
</evidence>
<evidence type="ECO:0000256" key="2">
    <source>
        <dbReference type="ARBA" id="ARBA00009347"/>
    </source>
</evidence>
<comment type="caution">
    <text evidence="11">The sequence shown here is derived from an EMBL/GenBank/DDBJ whole genome shotgun (WGS) entry which is preliminary data.</text>
</comment>
<feature type="domain" description="Acyl-CoA dehydrogenase/oxidase N-terminal" evidence="10">
    <location>
        <begin position="6"/>
        <end position="132"/>
    </location>
</feature>
<dbReference type="InterPro" id="IPR037069">
    <property type="entry name" value="AcylCoA_DH/ox_N_sf"/>
</dbReference>
<gene>
    <name evidence="11" type="ORF">LZG35_06415</name>
</gene>
<dbReference type="RefSeq" id="WP_063139821.1">
    <property type="nucleotide sequence ID" value="NZ_CBDDTQ010000006.1"/>
</dbReference>